<reference evidence="3 4" key="1">
    <citation type="submission" date="2023-07" db="EMBL/GenBank/DDBJ databases">
        <authorList>
            <person name="Peeters C."/>
        </authorList>
    </citation>
    <scope>NUCLEOTIDE SEQUENCE [LARGE SCALE GENOMIC DNA]</scope>
    <source>
        <strain evidence="3 4">LMG 19083</strain>
    </source>
</reference>
<evidence type="ECO:0000313" key="3">
    <source>
        <dbReference type="EMBL" id="CAJ0809138.1"/>
    </source>
</evidence>
<accession>A0ABM9JZ71</accession>
<protein>
    <recommendedName>
        <fullName evidence="2">DUF7164 domain-containing protein</fullName>
    </recommendedName>
</protein>
<feature type="domain" description="DUF7164" evidence="2">
    <location>
        <begin position="77"/>
        <end position="275"/>
    </location>
</feature>
<proteinExistence type="predicted"/>
<dbReference type="EMBL" id="CATZBU010000024">
    <property type="protein sequence ID" value="CAJ0809138.1"/>
    <property type="molecule type" value="Genomic_DNA"/>
</dbReference>
<gene>
    <name evidence="3" type="ORF">LMG19083_04856</name>
</gene>
<organism evidence="3 4">
    <name type="scientific">Ralstonia psammae</name>
    <dbReference type="NCBI Taxonomy" id="3058598"/>
    <lineage>
        <taxon>Bacteria</taxon>
        <taxon>Pseudomonadati</taxon>
        <taxon>Pseudomonadota</taxon>
        <taxon>Betaproteobacteria</taxon>
        <taxon>Burkholderiales</taxon>
        <taxon>Burkholderiaceae</taxon>
        <taxon>Ralstonia</taxon>
    </lineage>
</organism>
<comment type="caution">
    <text evidence="3">The sequence shown here is derived from an EMBL/GenBank/DDBJ whole genome shotgun (WGS) entry which is preliminary data.</text>
</comment>
<sequence>MTLNLLNTQPPPVDLGILVYVDHQPHALEEFGWLYKSLLFSGLFERARVIAVCHPQIAHALPEHPGVQVIPSEPYAHTHAEWAGYGYINSVANLCAPQVLEACQDTAYLLKTDCDTFVTRALGSFRPSGLCFGFGGYAYEEDVRRTLSAYSARYGFAHSGLHNVGASVLGPTVMVSQFLQTQMTFCTRLLQDAFADGPGTWPGWCKAVLTMYAGELALRATYPQQCSLGLLDHFPSGARTLASDVLHIHAWHTADYWSKHDDRAGKYAHMPREAIDPSTLGGYCHYLACASADEIAAQAGTRHARHPTQAPAGAPEINPLENEMNASHP</sequence>
<dbReference type="Pfam" id="PF23741">
    <property type="entry name" value="DUF7164"/>
    <property type="match status" value="1"/>
</dbReference>
<evidence type="ECO:0000313" key="4">
    <source>
        <dbReference type="Proteomes" id="UP001189813"/>
    </source>
</evidence>
<dbReference type="Proteomes" id="UP001189813">
    <property type="component" value="Unassembled WGS sequence"/>
</dbReference>
<feature type="region of interest" description="Disordered" evidence="1">
    <location>
        <begin position="300"/>
        <end position="329"/>
    </location>
</feature>
<keyword evidence="4" id="KW-1185">Reference proteome</keyword>
<name>A0ABM9JZ71_9RALS</name>
<dbReference type="RefSeq" id="WP_316669455.1">
    <property type="nucleotide sequence ID" value="NZ_CATZBU010000024.1"/>
</dbReference>
<evidence type="ECO:0000259" key="2">
    <source>
        <dbReference type="Pfam" id="PF23741"/>
    </source>
</evidence>
<dbReference type="InterPro" id="IPR055588">
    <property type="entry name" value="DUF7164"/>
</dbReference>
<evidence type="ECO:0000256" key="1">
    <source>
        <dbReference type="SAM" id="MobiDB-lite"/>
    </source>
</evidence>